<name>A0A1D8UVT1_9PROT</name>
<keyword evidence="8" id="KW-1185">Reference proteome</keyword>
<keyword evidence="5" id="KW-1133">Transmembrane helix</keyword>
<dbReference type="Pfam" id="PF07681">
    <property type="entry name" value="DoxX"/>
    <property type="match status" value="1"/>
</dbReference>
<comment type="subcellular location">
    <subcellularLocation>
        <location evidence="1">Cell membrane</location>
        <topology evidence="1">Multi-pass membrane protein</topology>
    </subcellularLocation>
</comment>
<evidence type="ECO:0000256" key="4">
    <source>
        <dbReference type="ARBA" id="ARBA00022692"/>
    </source>
</evidence>
<evidence type="ECO:0000256" key="6">
    <source>
        <dbReference type="ARBA" id="ARBA00023136"/>
    </source>
</evidence>
<dbReference type="AlphaFoldDB" id="A0A1D8UVT1"/>
<dbReference type="GO" id="GO:0005886">
    <property type="term" value="C:plasma membrane"/>
    <property type="evidence" value="ECO:0007669"/>
    <property type="project" value="UniProtKB-SubCell"/>
</dbReference>
<evidence type="ECO:0000256" key="3">
    <source>
        <dbReference type="ARBA" id="ARBA00022475"/>
    </source>
</evidence>
<keyword evidence="6" id="KW-0472">Membrane</keyword>
<proteinExistence type="inferred from homology"/>
<sequence length="142" mass="15177">MNHILSRDMALLIARVAISLLFIIMGWSKAADFAGAVGFMAQTGAPFPWISALTAIVVELGIGLALMLGTMVTPLALVLAVYTVVTGLIGHHFWTYGPGMLRYDMTIHFYKNISIAGGLLVLAVAGPGRYAVSLTRNHFKSA</sequence>
<accession>A0A1D8UVT1</accession>
<reference evidence="7 8" key="1">
    <citation type="journal article" date="2016" name="Microb. Cell Fact.">
        <title>Dissection of exopolysaccharide biosynthesis in Kozakia baliensis.</title>
        <authorList>
            <person name="Brandt J.U."/>
            <person name="Jakob F."/>
            <person name="Behr J."/>
            <person name="Geissler A.J."/>
            <person name="Vogel R.F."/>
        </authorList>
    </citation>
    <scope>NUCLEOTIDE SEQUENCE [LARGE SCALE GENOMIC DNA]</scope>
    <source>
        <strain evidence="7 8">DSM 14400</strain>
    </source>
</reference>
<dbReference type="PANTHER" id="PTHR33452">
    <property type="entry name" value="OXIDOREDUCTASE CATD-RELATED"/>
    <property type="match status" value="1"/>
</dbReference>
<evidence type="ECO:0000256" key="2">
    <source>
        <dbReference type="ARBA" id="ARBA00006679"/>
    </source>
</evidence>
<dbReference type="RefSeq" id="WP_070403308.1">
    <property type="nucleotide sequence ID" value="NZ_BJVW01000042.1"/>
</dbReference>
<gene>
    <name evidence="7" type="ORF">A0U89_12145</name>
</gene>
<dbReference type="InterPro" id="IPR051907">
    <property type="entry name" value="DoxX-like_oxidoreductase"/>
</dbReference>
<dbReference type="STRING" id="153496.A0U89_12145"/>
<keyword evidence="3" id="KW-1003">Cell membrane</keyword>
<protein>
    <submittedName>
        <fullName evidence="7">DoxX family protein</fullName>
    </submittedName>
</protein>
<evidence type="ECO:0000313" key="7">
    <source>
        <dbReference type="EMBL" id="AOX17765.1"/>
    </source>
</evidence>
<evidence type="ECO:0000313" key="8">
    <source>
        <dbReference type="Proteomes" id="UP000179145"/>
    </source>
</evidence>
<dbReference type="KEGG" id="kba:A0U89_12145"/>
<evidence type="ECO:0000256" key="5">
    <source>
        <dbReference type="ARBA" id="ARBA00022989"/>
    </source>
</evidence>
<dbReference type="EMBL" id="CP014674">
    <property type="protein sequence ID" value="AOX17765.1"/>
    <property type="molecule type" value="Genomic_DNA"/>
</dbReference>
<keyword evidence="4" id="KW-0812">Transmembrane</keyword>
<organism evidence="7 8">
    <name type="scientific">Kozakia baliensis</name>
    <dbReference type="NCBI Taxonomy" id="153496"/>
    <lineage>
        <taxon>Bacteria</taxon>
        <taxon>Pseudomonadati</taxon>
        <taxon>Pseudomonadota</taxon>
        <taxon>Alphaproteobacteria</taxon>
        <taxon>Acetobacterales</taxon>
        <taxon>Acetobacteraceae</taxon>
        <taxon>Kozakia</taxon>
    </lineage>
</organism>
<comment type="similarity">
    <text evidence="2">Belongs to the DoxX family.</text>
</comment>
<dbReference type="InterPro" id="IPR032808">
    <property type="entry name" value="DoxX"/>
</dbReference>
<dbReference type="OrthoDB" id="9810206at2"/>
<dbReference type="Proteomes" id="UP000179145">
    <property type="component" value="Chromosome"/>
</dbReference>
<evidence type="ECO:0000256" key="1">
    <source>
        <dbReference type="ARBA" id="ARBA00004651"/>
    </source>
</evidence>
<dbReference type="PANTHER" id="PTHR33452:SF1">
    <property type="entry name" value="INNER MEMBRANE PROTEIN YPHA-RELATED"/>
    <property type="match status" value="1"/>
</dbReference>